<feature type="domain" description="Tc3 transposase DNA binding" evidence="2">
    <location>
        <begin position="10"/>
        <end position="51"/>
    </location>
</feature>
<evidence type="ECO:0000256" key="1">
    <source>
        <dbReference type="ARBA" id="ARBA00004123"/>
    </source>
</evidence>
<evidence type="ECO:0000313" key="3">
    <source>
        <dbReference type="EnsemblMetazoa" id="CJA37606.1"/>
    </source>
</evidence>
<keyword evidence="4" id="KW-1185">Reference proteome</keyword>
<comment type="subcellular location">
    <subcellularLocation>
        <location evidence="1">Nucleus</location>
    </subcellularLocation>
</comment>
<dbReference type="Gene3D" id="1.10.10.60">
    <property type="entry name" value="Homeodomain-like"/>
    <property type="match status" value="1"/>
</dbReference>
<evidence type="ECO:0000259" key="2">
    <source>
        <dbReference type="Pfam" id="PF11427"/>
    </source>
</evidence>
<dbReference type="EnsemblMetazoa" id="CJA37606.1">
    <property type="protein sequence ID" value="CJA37606.1"/>
    <property type="gene ID" value="WBGene00213453"/>
</dbReference>
<name>A0A8R1EP77_CAEJA</name>
<evidence type="ECO:0000313" key="4">
    <source>
        <dbReference type="Proteomes" id="UP000005237"/>
    </source>
</evidence>
<dbReference type="Pfam" id="PF11427">
    <property type="entry name" value="HTH_Tnp_Tc3_1"/>
    <property type="match status" value="1"/>
</dbReference>
<reference evidence="4" key="1">
    <citation type="submission" date="2010-08" db="EMBL/GenBank/DDBJ databases">
        <authorList>
            <consortium name="Caenorhabditis japonica Sequencing Consortium"/>
            <person name="Wilson R.K."/>
        </authorList>
    </citation>
    <scope>NUCLEOTIDE SEQUENCE [LARGE SCALE GENOMIC DNA]</scope>
    <source>
        <strain evidence="4">DF5081</strain>
    </source>
</reference>
<dbReference type="GO" id="GO:0005634">
    <property type="term" value="C:nucleus"/>
    <property type="evidence" value="ECO:0007669"/>
    <property type="project" value="UniProtKB-SubCell"/>
</dbReference>
<proteinExistence type="predicted"/>
<dbReference type="InterPro" id="IPR009057">
    <property type="entry name" value="Homeodomain-like_sf"/>
</dbReference>
<dbReference type="AlphaFoldDB" id="A0A8R1EP77"/>
<organism evidence="3 4">
    <name type="scientific">Caenorhabditis japonica</name>
    <dbReference type="NCBI Taxonomy" id="281687"/>
    <lineage>
        <taxon>Eukaryota</taxon>
        <taxon>Metazoa</taxon>
        <taxon>Ecdysozoa</taxon>
        <taxon>Nematoda</taxon>
        <taxon>Chromadorea</taxon>
        <taxon>Rhabditida</taxon>
        <taxon>Rhabditina</taxon>
        <taxon>Rhabditomorpha</taxon>
        <taxon>Rhabditoidea</taxon>
        <taxon>Rhabditidae</taxon>
        <taxon>Peloderinae</taxon>
        <taxon>Caenorhabditis</taxon>
    </lineage>
</organism>
<protein>
    <submittedName>
        <fullName evidence="3">HTH_Tnp_Tc3_1 domain-containing protein</fullName>
    </submittedName>
</protein>
<dbReference type="Proteomes" id="UP000005237">
    <property type="component" value="Unassembled WGS sequence"/>
</dbReference>
<accession>A0A8R1EP77</accession>
<reference evidence="3" key="2">
    <citation type="submission" date="2022-06" db="UniProtKB">
        <authorList>
            <consortium name="EnsemblMetazoa"/>
        </authorList>
    </citation>
    <scope>IDENTIFICATION</scope>
    <source>
        <strain evidence="3">DF5081</strain>
    </source>
</reference>
<sequence length="141" mass="16232">LSSIITGLASTLSSEEQAQLDIMIQLGFSTLQMSRRITRLQCCERNYVQHKMAHGSAKPTGRPRIRNDRDKRSVGLFVRAVYRPGKQFQTVAELKDVVWDKIQPSYRESLTNSRNNRLFQVMRKFGGPSSYLISVFLFDFL</sequence>
<dbReference type="SUPFAM" id="SSF46689">
    <property type="entry name" value="Homeodomain-like"/>
    <property type="match status" value="1"/>
</dbReference>
<dbReference type="GO" id="GO:0003677">
    <property type="term" value="F:DNA binding"/>
    <property type="evidence" value="ECO:0007669"/>
    <property type="project" value="InterPro"/>
</dbReference>
<dbReference type="InterPro" id="IPR025898">
    <property type="entry name" value="Tc3_transposase_DNA-bd_dom"/>
</dbReference>